<dbReference type="InterPro" id="IPR051404">
    <property type="entry name" value="TA_system_antitoxin"/>
</dbReference>
<evidence type="ECO:0000313" key="3">
    <source>
        <dbReference type="EMBL" id="MDT0617896.1"/>
    </source>
</evidence>
<evidence type="ECO:0000313" key="4">
    <source>
        <dbReference type="Proteomes" id="UP001259982"/>
    </source>
</evidence>
<gene>
    <name evidence="3" type="ORF">RM531_05385</name>
</gene>
<feature type="region of interest" description="Disordered" evidence="1">
    <location>
        <begin position="50"/>
        <end position="71"/>
    </location>
</feature>
<comment type="caution">
    <text evidence="3">The sequence shown here is derived from an EMBL/GenBank/DDBJ whole genome shotgun (WGS) entry which is preliminary data.</text>
</comment>
<dbReference type="RefSeq" id="WP_311657851.1">
    <property type="nucleotide sequence ID" value="NZ_JAVRHY010000004.1"/>
</dbReference>
<dbReference type="Gene3D" id="3.30.160.250">
    <property type="match status" value="1"/>
</dbReference>
<dbReference type="PANTHER" id="PTHR34504">
    <property type="entry name" value="ANTITOXIN HICB"/>
    <property type="match status" value="1"/>
</dbReference>
<proteinExistence type="predicted"/>
<dbReference type="EMBL" id="JAVRHY010000004">
    <property type="protein sequence ID" value="MDT0617896.1"/>
    <property type="molecule type" value="Genomic_DNA"/>
</dbReference>
<reference evidence="3 4" key="1">
    <citation type="submission" date="2023-09" db="EMBL/GenBank/DDBJ databases">
        <authorList>
            <person name="Rey-Velasco X."/>
        </authorList>
    </citation>
    <scope>NUCLEOTIDE SEQUENCE [LARGE SCALE GENOMIC DNA]</scope>
    <source>
        <strain evidence="3 4">P385</strain>
    </source>
</reference>
<name>A0ABU3BA93_9GAMM</name>
<evidence type="ECO:0000256" key="1">
    <source>
        <dbReference type="SAM" id="MobiDB-lite"/>
    </source>
</evidence>
<organism evidence="3 4">
    <name type="scientific">Spectribacter acetivorans</name>
    <dbReference type="NCBI Taxonomy" id="3075603"/>
    <lineage>
        <taxon>Bacteria</taxon>
        <taxon>Pseudomonadati</taxon>
        <taxon>Pseudomonadota</taxon>
        <taxon>Gammaproteobacteria</taxon>
        <taxon>Salinisphaerales</taxon>
        <taxon>Salinisphaeraceae</taxon>
        <taxon>Spectribacter</taxon>
    </lineage>
</organism>
<sequence>MKYMVVVEKGPASWGAYVPDLPGCVAAGDSRDEVLSLIHEAIEFHLEGLREDGEAPPAPHSSSEFVEVTAA</sequence>
<feature type="domain" description="HicB-like antitoxin of toxin-antitoxin system" evidence="2">
    <location>
        <begin position="3"/>
        <end position="64"/>
    </location>
</feature>
<protein>
    <submittedName>
        <fullName evidence="3">Type II toxin-antitoxin system HicB family antitoxin</fullName>
    </submittedName>
</protein>
<dbReference type="Proteomes" id="UP001259982">
    <property type="component" value="Unassembled WGS sequence"/>
</dbReference>
<keyword evidence="4" id="KW-1185">Reference proteome</keyword>
<dbReference type="InterPro" id="IPR031807">
    <property type="entry name" value="HicB-like"/>
</dbReference>
<dbReference type="Pfam" id="PF15919">
    <property type="entry name" value="HicB_lk_antitox"/>
    <property type="match status" value="1"/>
</dbReference>
<evidence type="ECO:0000259" key="2">
    <source>
        <dbReference type="Pfam" id="PF15919"/>
    </source>
</evidence>
<dbReference type="PANTHER" id="PTHR34504:SF2">
    <property type="entry name" value="UPF0150 PROTEIN SSL0259"/>
    <property type="match status" value="1"/>
</dbReference>
<accession>A0ABU3BA93</accession>
<dbReference type="SUPFAM" id="SSF143100">
    <property type="entry name" value="TTHA1013/TTHA0281-like"/>
    <property type="match status" value="1"/>
</dbReference>
<dbReference type="InterPro" id="IPR035069">
    <property type="entry name" value="TTHA1013/TTHA0281-like"/>
</dbReference>